<evidence type="ECO:0000256" key="1">
    <source>
        <dbReference type="SAM" id="Phobius"/>
    </source>
</evidence>
<evidence type="ECO:0000313" key="2">
    <source>
        <dbReference type="EMBL" id="KAK3271527.1"/>
    </source>
</evidence>
<keyword evidence="3" id="KW-1185">Reference proteome</keyword>
<dbReference type="AlphaFoldDB" id="A0AAE0G552"/>
<comment type="caution">
    <text evidence="2">The sequence shown here is derived from an EMBL/GenBank/DDBJ whole genome shotgun (WGS) entry which is preliminary data.</text>
</comment>
<sequence length="177" mass="19407">MMACGRAIAVCFEGLYQYCCIPLLQSVEACWSVFYEYVLKPLYNCFAQAFHLIGRGLAEVWRLTMVSLTAIYDHILVPVGTFVYQYVLRPVYLGIAAVCTAFYDYIVLPLARVVSNAVSLFAENVVQPLGRALWAMLEAFGNVLAAAASTIGVVLARIAQGIANMIQAVLDAVLPKK</sequence>
<evidence type="ECO:0000313" key="3">
    <source>
        <dbReference type="Proteomes" id="UP001190700"/>
    </source>
</evidence>
<feature type="transmembrane region" description="Helical" evidence="1">
    <location>
        <begin position="132"/>
        <end position="156"/>
    </location>
</feature>
<keyword evidence="1" id="KW-0472">Membrane</keyword>
<keyword evidence="1" id="KW-0812">Transmembrane</keyword>
<reference evidence="2 3" key="1">
    <citation type="journal article" date="2015" name="Genome Biol. Evol.">
        <title>Comparative Genomics of a Bacterivorous Green Alga Reveals Evolutionary Causalities and Consequences of Phago-Mixotrophic Mode of Nutrition.</title>
        <authorList>
            <person name="Burns J.A."/>
            <person name="Paasch A."/>
            <person name="Narechania A."/>
            <person name="Kim E."/>
        </authorList>
    </citation>
    <scope>NUCLEOTIDE SEQUENCE [LARGE SCALE GENOMIC DNA]</scope>
    <source>
        <strain evidence="2 3">PLY_AMNH</strain>
    </source>
</reference>
<protein>
    <submittedName>
        <fullName evidence="2">Uncharacterized protein</fullName>
    </submittedName>
</protein>
<proteinExistence type="predicted"/>
<gene>
    <name evidence="2" type="ORF">CYMTET_20129</name>
</gene>
<name>A0AAE0G552_9CHLO</name>
<organism evidence="2 3">
    <name type="scientific">Cymbomonas tetramitiformis</name>
    <dbReference type="NCBI Taxonomy" id="36881"/>
    <lineage>
        <taxon>Eukaryota</taxon>
        <taxon>Viridiplantae</taxon>
        <taxon>Chlorophyta</taxon>
        <taxon>Pyramimonadophyceae</taxon>
        <taxon>Pyramimonadales</taxon>
        <taxon>Pyramimonadaceae</taxon>
        <taxon>Cymbomonas</taxon>
    </lineage>
</organism>
<dbReference type="Proteomes" id="UP001190700">
    <property type="component" value="Unassembled WGS sequence"/>
</dbReference>
<accession>A0AAE0G552</accession>
<feature type="transmembrane region" description="Helical" evidence="1">
    <location>
        <begin position="91"/>
        <end position="112"/>
    </location>
</feature>
<keyword evidence="1" id="KW-1133">Transmembrane helix</keyword>
<dbReference type="EMBL" id="LGRX02009639">
    <property type="protein sequence ID" value="KAK3271527.1"/>
    <property type="molecule type" value="Genomic_DNA"/>
</dbReference>